<dbReference type="AlphaFoldDB" id="A0A4Q2D402"/>
<evidence type="ECO:0000313" key="2">
    <source>
        <dbReference type="Proteomes" id="UP000290288"/>
    </source>
</evidence>
<dbReference type="EMBL" id="SDEE01000774">
    <property type="protein sequence ID" value="RXW14057.1"/>
    <property type="molecule type" value="Genomic_DNA"/>
</dbReference>
<accession>A0A4Q2D402</accession>
<dbReference type="Proteomes" id="UP000290288">
    <property type="component" value="Unassembled WGS sequence"/>
</dbReference>
<gene>
    <name evidence="1" type="ORF">EST38_g11797</name>
</gene>
<comment type="caution">
    <text evidence="1">The sequence shown here is derived from an EMBL/GenBank/DDBJ whole genome shotgun (WGS) entry which is preliminary data.</text>
</comment>
<organism evidence="1 2">
    <name type="scientific">Candolleomyces aberdarensis</name>
    <dbReference type="NCBI Taxonomy" id="2316362"/>
    <lineage>
        <taxon>Eukaryota</taxon>
        <taxon>Fungi</taxon>
        <taxon>Dikarya</taxon>
        <taxon>Basidiomycota</taxon>
        <taxon>Agaricomycotina</taxon>
        <taxon>Agaricomycetes</taxon>
        <taxon>Agaricomycetidae</taxon>
        <taxon>Agaricales</taxon>
        <taxon>Agaricineae</taxon>
        <taxon>Psathyrellaceae</taxon>
        <taxon>Candolleomyces</taxon>
    </lineage>
</organism>
<keyword evidence="2" id="KW-1185">Reference proteome</keyword>
<sequence>MLPWRLASRGFGGAGRLQRNALLKPAFKPRRTAYTNPAWNPYPPRTPGLAAKLWYRPDGKPRAKWKGALLAAFVAFEASALVAVADLVEEYDEANYVLSFIIYAQQVDARFEKHDFTSLKPTRDYFYDLCCALPDAPQKIIDAFFDAIDDIGYVGQPDAVNEIHGLMADFARELHQLLGNMKKEDVLQTGVLTLQIMDEAIQGIGRVYERVHAGGDDGEKLVFSSIVKPASKESHRGKEYESIG</sequence>
<proteinExistence type="predicted"/>
<reference evidence="1 2" key="1">
    <citation type="submission" date="2019-01" db="EMBL/GenBank/DDBJ databases">
        <title>Draft genome sequence of Psathyrella aberdarensis IHI B618.</title>
        <authorList>
            <person name="Buettner E."/>
            <person name="Kellner H."/>
        </authorList>
    </citation>
    <scope>NUCLEOTIDE SEQUENCE [LARGE SCALE GENOMIC DNA]</scope>
    <source>
        <strain evidence="1 2">IHI B618</strain>
    </source>
</reference>
<dbReference type="STRING" id="2316362.A0A4Q2D402"/>
<dbReference type="OrthoDB" id="2942377at2759"/>
<name>A0A4Q2D402_9AGAR</name>
<protein>
    <submittedName>
        <fullName evidence="1">Uncharacterized protein</fullName>
    </submittedName>
</protein>
<evidence type="ECO:0000313" key="1">
    <source>
        <dbReference type="EMBL" id="RXW14057.1"/>
    </source>
</evidence>